<keyword evidence="2" id="KW-1185">Reference proteome</keyword>
<gene>
    <name evidence="1" type="ORF">BEL07_05505</name>
</gene>
<proteinExistence type="predicted"/>
<protein>
    <recommendedName>
        <fullName evidence="3">PIN domain-containing protein</fullName>
    </recommendedName>
</protein>
<dbReference type="AlphaFoldDB" id="A0A1E8Q9C5"/>
<accession>A0A1E8Q9C5</accession>
<organism evidence="1 2">
    <name type="scientific">Mycolicibacterium grossiae</name>
    <dbReference type="NCBI Taxonomy" id="1552759"/>
    <lineage>
        <taxon>Bacteria</taxon>
        <taxon>Bacillati</taxon>
        <taxon>Actinomycetota</taxon>
        <taxon>Actinomycetes</taxon>
        <taxon>Mycobacteriales</taxon>
        <taxon>Mycobacteriaceae</taxon>
        <taxon>Mycolicibacterium</taxon>
    </lineage>
</organism>
<evidence type="ECO:0008006" key="3">
    <source>
        <dbReference type="Google" id="ProtNLM"/>
    </source>
</evidence>
<reference evidence="1 2" key="1">
    <citation type="submission" date="2016-09" db="EMBL/GenBank/DDBJ databases">
        <title>genome sequence of Mycobacterium sp. 739 SCH.</title>
        <authorList>
            <person name="Greninger A.L."/>
            <person name="Qin X."/>
            <person name="Jerome K."/>
            <person name="Vora S."/>
            <person name="Quinn K."/>
        </authorList>
    </citation>
    <scope>NUCLEOTIDE SEQUENCE [LARGE SCALE GENOMIC DNA]</scope>
    <source>
        <strain evidence="1 2">SCH</strain>
    </source>
</reference>
<evidence type="ECO:0000313" key="1">
    <source>
        <dbReference type="EMBL" id="OFJ54841.1"/>
    </source>
</evidence>
<dbReference type="RefSeq" id="WP_070352130.1">
    <property type="nucleotide sequence ID" value="NZ_CP043474.1"/>
</dbReference>
<comment type="caution">
    <text evidence="1">The sequence shown here is derived from an EMBL/GenBank/DDBJ whole genome shotgun (WGS) entry which is preliminary data.</text>
</comment>
<dbReference type="OrthoDB" id="9808666at2"/>
<evidence type="ECO:0000313" key="2">
    <source>
        <dbReference type="Proteomes" id="UP000178953"/>
    </source>
</evidence>
<name>A0A1E8Q9C5_9MYCO</name>
<sequence>MSTFVIDAPLAINLVTTSAVIPPEHSLTAPTLLRSQALALVYDAVRRGRIDERAGREVLDGIRRLRIRLLGDRSLQQHAWRIAAELDWPDTYRAEYIALTRLQADAFVTADAEFASNAARFVETATPDDLLSPWTPSRQS</sequence>
<dbReference type="EMBL" id="MCHX01000009">
    <property type="protein sequence ID" value="OFJ54841.1"/>
    <property type="molecule type" value="Genomic_DNA"/>
</dbReference>
<dbReference type="Proteomes" id="UP000178953">
    <property type="component" value="Unassembled WGS sequence"/>
</dbReference>
<dbReference type="Gene3D" id="3.40.50.1010">
    <property type="entry name" value="5'-nuclease"/>
    <property type="match status" value="1"/>
</dbReference>